<reference evidence="1" key="1">
    <citation type="submission" date="2014-09" db="EMBL/GenBank/DDBJ databases">
        <authorList>
            <person name="Magalhaes I.L.F."/>
            <person name="Oliveira U."/>
            <person name="Santos F.R."/>
            <person name="Vidigal T.H.D.A."/>
            <person name="Brescovit A.D."/>
            <person name="Santos A.J."/>
        </authorList>
    </citation>
    <scope>NUCLEOTIDE SEQUENCE</scope>
    <source>
        <tissue evidence="1">Shoot tissue taken approximately 20 cm above the soil surface</tissue>
    </source>
</reference>
<dbReference type="EMBL" id="GBRH01161576">
    <property type="protein sequence ID" value="JAE36320.1"/>
    <property type="molecule type" value="Transcribed_RNA"/>
</dbReference>
<accession>A0A0A9HGM3</accession>
<sequence>MRALRTELQARQHEELPRRCVGWRHRVDLPSALTRSTWRRELKRLLRQAARNREVTYGRNIIYNINLSGDMMGYDIKDEETIIFSGQGSEFETYQEQHSIVDGIQVDLYD</sequence>
<dbReference type="AlphaFoldDB" id="A0A0A9HGM3"/>
<proteinExistence type="predicted"/>
<reference evidence="1" key="2">
    <citation type="journal article" date="2015" name="Data Brief">
        <title>Shoot transcriptome of the giant reed, Arundo donax.</title>
        <authorList>
            <person name="Barrero R.A."/>
            <person name="Guerrero F.D."/>
            <person name="Moolhuijzen P."/>
            <person name="Goolsby J.A."/>
            <person name="Tidwell J."/>
            <person name="Bellgard S.E."/>
            <person name="Bellgard M.I."/>
        </authorList>
    </citation>
    <scope>NUCLEOTIDE SEQUENCE</scope>
    <source>
        <tissue evidence="1">Shoot tissue taken approximately 20 cm above the soil surface</tissue>
    </source>
</reference>
<name>A0A0A9HGM3_ARUDO</name>
<protein>
    <submittedName>
        <fullName evidence="1">Uncharacterized protein</fullName>
    </submittedName>
</protein>
<evidence type="ECO:0000313" key="1">
    <source>
        <dbReference type="EMBL" id="JAE36320.1"/>
    </source>
</evidence>
<organism evidence="1">
    <name type="scientific">Arundo donax</name>
    <name type="common">Giant reed</name>
    <name type="synonym">Donax arundinaceus</name>
    <dbReference type="NCBI Taxonomy" id="35708"/>
    <lineage>
        <taxon>Eukaryota</taxon>
        <taxon>Viridiplantae</taxon>
        <taxon>Streptophyta</taxon>
        <taxon>Embryophyta</taxon>
        <taxon>Tracheophyta</taxon>
        <taxon>Spermatophyta</taxon>
        <taxon>Magnoliopsida</taxon>
        <taxon>Liliopsida</taxon>
        <taxon>Poales</taxon>
        <taxon>Poaceae</taxon>
        <taxon>PACMAD clade</taxon>
        <taxon>Arundinoideae</taxon>
        <taxon>Arundineae</taxon>
        <taxon>Arundo</taxon>
    </lineage>
</organism>